<feature type="region of interest" description="Disordered" evidence="1">
    <location>
        <begin position="880"/>
        <end position="1089"/>
    </location>
</feature>
<feature type="compositionally biased region" description="Basic and acidic residues" evidence="1">
    <location>
        <begin position="1010"/>
        <end position="1032"/>
    </location>
</feature>
<feature type="compositionally biased region" description="Polar residues" evidence="1">
    <location>
        <begin position="1068"/>
        <end position="1077"/>
    </location>
</feature>
<keyword evidence="6" id="KW-1185">Reference proteome</keyword>
<feature type="domain" description="GTPase-associated protein 1 middle" evidence="4">
    <location>
        <begin position="171"/>
        <end position="275"/>
    </location>
</feature>
<feature type="compositionally biased region" description="Low complexity" evidence="1">
    <location>
        <begin position="884"/>
        <end position="897"/>
    </location>
</feature>
<organism evidence="5 6">
    <name type="scientific">Paenibacillus macerans</name>
    <name type="common">Bacillus macerans</name>
    <dbReference type="NCBI Taxonomy" id="44252"/>
    <lineage>
        <taxon>Bacteria</taxon>
        <taxon>Bacillati</taxon>
        <taxon>Bacillota</taxon>
        <taxon>Bacilli</taxon>
        <taxon>Bacillales</taxon>
        <taxon>Paenibacillaceae</taxon>
        <taxon>Paenibacillus</taxon>
    </lineage>
</organism>
<dbReference type="AlphaFoldDB" id="A0A090ZJT6"/>
<keyword evidence="2" id="KW-0812">Transmembrane</keyword>
<keyword evidence="2" id="KW-1133">Transmembrane helix</keyword>
<sequence>MIVKQASPAMIQQQIYTRERSGLFRGTEGFDTVAASDGLDSVFIKKQLHPFCVYDAPAELASRGEKEAAGYPPAIHLFHTDGGDTVLGRSIYQPVDFTGLRSAFLTHNYVIPAARRDEIVIDYSRYFEADYAEKYFQEIGRVLPELEHLPQRKRNPLLRQSGPSGLPAGELLDELKLDEKSFKQLLFAVMTAVGEGRKKVYVALDVPAEQITQYAAALLKVLFACLPFEQRRRFGFLTYAKEPQSRKHIHLQFVERGSLRPGDREIEKEYVFDLAAGRLPQDEVDDGRQPYLEFVWRAVGELESLEDFHRFADDMLAAKEPQSRGVLSAYHELCVFYQVEKGRWDLYENHKLTVLRGLLGYLEPADAPDSSLRLNDIFLAAFDREFDRIKQRNIPELAVVECFRDYYRLDGRNYGPKLVNYLIHAINNALTEGQTELAYGLYALAESQPELSKAFFGTVLKLDGLSDRLFEPYIRNKLAEAQGPKEVLNIVHSWAVAQPDLLRNASFQEYAVESLTDKLRKQQRLLSAVHMVLENIRKWERTPLSDSGMTMADSQLAELLSLAAKNLLLNDLEVDKLTQDQVVSAAFLGRADAFAGLQLEGRQRNHADMLQTLYEWFTRRESMEDIFQALSASDMKRVQQLGREWLQSGIELVQFGKIVLAFYQDADSGFADYDEVLEYLHQHAKDKETIYEFMLWSQGHPYFAGSKGLVPAYAAALLRYFDKYDRSAFKSKEYRTLYFEKAGAPLAKVFAEARLALSSPLKRFLAQNGKKVGATIIVLASGLVVTAGILFVMQQQGMLGPKTPVEANQPPAQAEKPEALVYADNVAGADATATETTSLVFLFPGAEQCTAFVPSALTIESSGGSAQQFTNLKYESNCTAESSGAGDLGTAGTTGPSGAAGGAGTDDAKSDDAAAGGNEGDTAKDTKENVKENGKENVQGNAEGNTKESKESVKKTAENQDSGQSADKKDDSTGGTNAADATKATNTTGAGNGTEGTKGTDAADAADATKTNDKTNTNDKANTSDKTSKTDKTAATGATNKTNNTETDPAGKTNKAGTDSAGASGTGQLNDASNPKSAKSIGAGGEGMKESAYPYRVAVSLGMKLDVPAGSLIKLGDQQFTVISREEAQSMMSPVESPVESPKQ</sequence>
<feature type="transmembrane region" description="Helical" evidence="2">
    <location>
        <begin position="772"/>
        <end position="793"/>
    </location>
</feature>
<feature type="compositionally biased region" description="Low complexity" evidence="1">
    <location>
        <begin position="973"/>
        <end position="989"/>
    </location>
</feature>
<dbReference type="Pfam" id="PF20013">
    <property type="entry name" value="GAP1-N2"/>
    <property type="match status" value="1"/>
</dbReference>
<feature type="domain" description="GTPase-associated protein 1 N-terminal" evidence="3">
    <location>
        <begin position="10"/>
        <end position="148"/>
    </location>
</feature>
<evidence type="ECO:0000313" key="6">
    <source>
        <dbReference type="Proteomes" id="UP000029278"/>
    </source>
</evidence>
<dbReference type="EMBL" id="JMQA01000008">
    <property type="protein sequence ID" value="KFN11569.1"/>
    <property type="molecule type" value="Genomic_DNA"/>
</dbReference>
<feature type="compositionally biased region" description="Low complexity" evidence="1">
    <location>
        <begin position="1033"/>
        <end position="1045"/>
    </location>
</feature>
<evidence type="ECO:0000259" key="4">
    <source>
        <dbReference type="Pfam" id="PF20014"/>
    </source>
</evidence>
<reference evidence="5 6" key="1">
    <citation type="submission" date="2014-04" db="EMBL/GenBank/DDBJ databases">
        <authorList>
            <person name="Bishop-Lilly K.A."/>
            <person name="Broomall S.M."/>
            <person name="Chain P.S."/>
            <person name="Chertkov O."/>
            <person name="Coyne S.R."/>
            <person name="Daligault H.E."/>
            <person name="Davenport K.W."/>
            <person name="Erkkila T."/>
            <person name="Frey K.G."/>
            <person name="Gibbons H.S."/>
            <person name="Gu W."/>
            <person name="Jaissle J."/>
            <person name="Johnson S.L."/>
            <person name="Koroleva G.I."/>
            <person name="Ladner J.T."/>
            <person name="Lo C.-C."/>
            <person name="Minogue T.D."/>
            <person name="Munk C."/>
            <person name="Palacios G.F."/>
            <person name="Redden C.L."/>
            <person name="Rosenzweig C.N."/>
            <person name="Scholz M.B."/>
            <person name="Teshima H."/>
            <person name="Xu Y."/>
        </authorList>
    </citation>
    <scope>NUCLEOTIDE SEQUENCE [LARGE SCALE GENOMIC DNA]</scope>
    <source>
        <strain evidence="5 6">8244</strain>
    </source>
</reference>
<feature type="compositionally biased region" description="Low complexity" evidence="1">
    <location>
        <begin position="1056"/>
        <end position="1067"/>
    </location>
</feature>
<proteinExistence type="predicted"/>
<evidence type="ECO:0000256" key="2">
    <source>
        <dbReference type="SAM" id="Phobius"/>
    </source>
</evidence>
<evidence type="ECO:0000256" key="1">
    <source>
        <dbReference type="SAM" id="MobiDB-lite"/>
    </source>
</evidence>
<accession>A0A090ZJT6</accession>
<name>A0A090ZJT6_PAEMA</name>
<keyword evidence="2" id="KW-0472">Membrane</keyword>
<feature type="compositionally biased region" description="Low complexity" evidence="1">
    <location>
        <begin position="997"/>
        <end position="1009"/>
    </location>
</feature>
<evidence type="ECO:0008006" key="7">
    <source>
        <dbReference type="Google" id="ProtNLM"/>
    </source>
</evidence>
<comment type="caution">
    <text evidence="5">The sequence shown here is derived from an EMBL/GenBank/DDBJ whole genome shotgun (WGS) entry which is preliminary data.</text>
</comment>
<dbReference type="Proteomes" id="UP000029278">
    <property type="component" value="Unassembled WGS sequence"/>
</dbReference>
<evidence type="ECO:0000259" key="3">
    <source>
        <dbReference type="Pfam" id="PF20013"/>
    </source>
</evidence>
<feature type="compositionally biased region" description="Basic and acidic residues" evidence="1">
    <location>
        <begin position="921"/>
        <end position="935"/>
    </location>
</feature>
<dbReference type="InterPro" id="IPR045402">
    <property type="entry name" value="GAP1-N2"/>
</dbReference>
<dbReference type="InterPro" id="IPR045401">
    <property type="entry name" value="GAP1-M"/>
</dbReference>
<dbReference type="HOGENOM" id="CLU_009413_0_0_9"/>
<gene>
    <name evidence="5" type="ORF">DJ90_3739</name>
</gene>
<dbReference type="STRING" id="44252.DJ90_3739"/>
<evidence type="ECO:0000313" key="5">
    <source>
        <dbReference type="EMBL" id="KFN11569.1"/>
    </source>
</evidence>
<protein>
    <recommendedName>
        <fullName evidence="7">Glycosyltransferase</fullName>
    </recommendedName>
</protein>
<feature type="compositionally biased region" description="Basic and acidic residues" evidence="1">
    <location>
        <begin position="945"/>
        <end position="958"/>
    </location>
</feature>
<dbReference type="PATRIC" id="fig|44252.3.peg.547"/>
<dbReference type="Pfam" id="PF20014">
    <property type="entry name" value="GAP1-M"/>
    <property type="match status" value="1"/>
</dbReference>